<evidence type="ECO:0000256" key="1">
    <source>
        <dbReference type="ARBA" id="ARBA00006987"/>
    </source>
</evidence>
<organism evidence="3 4">
    <name type="scientific">Belnapia arida</name>
    <dbReference type="NCBI Taxonomy" id="2804533"/>
    <lineage>
        <taxon>Bacteria</taxon>
        <taxon>Pseudomonadati</taxon>
        <taxon>Pseudomonadota</taxon>
        <taxon>Alphaproteobacteria</taxon>
        <taxon>Acetobacterales</taxon>
        <taxon>Roseomonadaceae</taxon>
        <taxon>Belnapia</taxon>
    </lineage>
</organism>
<comment type="caution">
    <text evidence="3">The sequence shown here is derived from an EMBL/GenBank/DDBJ whole genome shotgun (WGS) entry which is preliminary data.</text>
</comment>
<dbReference type="Pfam" id="PF03401">
    <property type="entry name" value="TctC"/>
    <property type="match status" value="1"/>
</dbReference>
<dbReference type="SUPFAM" id="SSF53850">
    <property type="entry name" value="Periplasmic binding protein-like II"/>
    <property type="match status" value="1"/>
</dbReference>
<proteinExistence type="inferred from homology"/>
<name>A0ABS1U8T7_9PROT</name>
<dbReference type="Gene3D" id="3.40.190.150">
    <property type="entry name" value="Bordetella uptake gene, domain 1"/>
    <property type="match status" value="1"/>
</dbReference>
<evidence type="ECO:0000256" key="2">
    <source>
        <dbReference type="SAM" id="SignalP"/>
    </source>
</evidence>
<accession>A0ABS1U8T7</accession>
<dbReference type="InterPro" id="IPR005064">
    <property type="entry name" value="BUG"/>
</dbReference>
<evidence type="ECO:0000313" key="4">
    <source>
        <dbReference type="Proteomes" id="UP000660885"/>
    </source>
</evidence>
<dbReference type="RefSeq" id="WP_202833587.1">
    <property type="nucleotide sequence ID" value="NZ_JAETWB010000013.1"/>
</dbReference>
<keyword evidence="2" id="KW-0732">Signal</keyword>
<comment type="similarity">
    <text evidence="1">Belongs to the UPF0065 (bug) family.</text>
</comment>
<gene>
    <name evidence="3" type="ORF">JMJ56_20235</name>
</gene>
<reference evidence="3 4" key="1">
    <citation type="submission" date="2021-01" db="EMBL/GenBank/DDBJ databases">
        <title>Belnapia mucosa sp. nov. and Belnapia arida sp. nov., isolated from the Tabernas Desert (Almeria, Spain).</title>
        <authorList>
            <person name="Molina-Menor E."/>
            <person name="Vidal-Verdu A."/>
            <person name="Calonge A."/>
            <person name="Satari L."/>
            <person name="Pereto J."/>
            <person name="Porcar M."/>
        </authorList>
    </citation>
    <scope>NUCLEOTIDE SEQUENCE [LARGE SCALE GENOMIC DNA]</scope>
    <source>
        <strain evidence="3 4">T18</strain>
    </source>
</reference>
<feature type="signal peptide" evidence="2">
    <location>
        <begin position="1"/>
        <end position="20"/>
    </location>
</feature>
<feature type="chain" id="PRO_5046345673" evidence="2">
    <location>
        <begin position="21"/>
        <end position="320"/>
    </location>
</feature>
<dbReference type="EMBL" id="JAETWB010000013">
    <property type="protein sequence ID" value="MBL6080349.1"/>
    <property type="molecule type" value="Genomic_DNA"/>
</dbReference>
<protein>
    <submittedName>
        <fullName evidence="3">Tripartite tricarboxylate transporter substrate binding protein</fullName>
    </submittedName>
</protein>
<dbReference type="PIRSF" id="PIRSF017082">
    <property type="entry name" value="YflP"/>
    <property type="match status" value="1"/>
</dbReference>
<dbReference type="Proteomes" id="UP000660885">
    <property type="component" value="Unassembled WGS sequence"/>
</dbReference>
<dbReference type="InterPro" id="IPR042100">
    <property type="entry name" value="Bug_dom1"/>
</dbReference>
<dbReference type="Gene3D" id="3.40.190.10">
    <property type="entry name" value="Periplasmic binding protein-like II"/>
    <property type="match status" value="1"/>
</dbReference>
<dbReference type="PANTHER" id="PTHR42928:SF5">
    <property type="entry name" value="BLR1237 PROTEIN"/>
    <property type="match status" value="1"/>
</dbReference>
<keyword evidence="4" id="KW-1185">Reference proteome</keyword>
<dbReference type="PANTHER" id="PTHR42928">
    <property type="entry name" value="TRICARBOXYLATE-BINDING PROTEIN"/>
    <property type="match status" value="1"/>
</dbReference>
<evidence type="ECO:0000313" key="3">
    <source>
        <dbReference type="EMBL" id="MBL6080349.1"/>
    </source>
</evidence>
<sequence length="320" mass="34557">MYRRKLPALGAALLAAPALAQGAYPDRPIRFIVPFPAGGATDIWSRLTAESMGADLGQPIVIENRSGAGGMLGAEYVAKGPTDGYTLLFTISPLIQSPVVFRRWPYQPLEDFAPIGKMGTTPLPFCIRPEIPATTLAEFVAYARGKDLSFGSYATGSSGHAFAQLFSDVEKLGMTHIAYRGEAPMLTDILGGRIQCGFHSMTAAGDYIRSGRLRPLATLGRRRIPSMPDLPSFIDLGYPEAFGNSGFIGLFAPVRVAPPILARLAESFAGAMRNEAVLRRLLEIDTIPGYLPPAEFKAEMTMQLRQWTELATSMNLSVDG</sequence>
<dbReference type="CDD" id="cd07012">
    <property type="entry name" value="PBP2_Bug_TTT"/>
    <property type="match status" value="1"/>
</dbReference>